<evidence type="ECO:0000259" key="4">
    <source>
        <dbReference type="PROSITE" id="PS50932"/>
    </source>
</evidence>
<evidence type="ECO:0000256" key="3">
    <source>
        <dbReference type="ARBA" id="ARBA00023163"/>
    </source>
</evidence>
<dbReference type="CDD" id="cd06267">
    <property type="entry name" value="PBP1_LacI_sugar_binding-like"/>
    <property type="match status" value="1"/>
</dbReference>
<dbReference type="SMART" id="SM00354">
    <property type="entry name" value="HTH_LACI"/>
    <property type="match status" value="1"/>
</dbReference>
<dbReference type="SUPFAM" id="SSF47413">
    <property type="entry name" value="lambda repressor-like DNA-binding domains"/>
    <property type="match status" value="1"/>
</dbReference>
<dbReference type="Gene3D" id="1.10.260.40">
    <property type="entry name" value="lambda repressor-like DNA-binding domains"/>
    <property type="match status" value="1"/>
</dbReference>
<keyword evidence="8" id="KW-1185">Reference proteome</keyword>
<dbReference type="EMBL" id="BJWI01000004">
    <property type="protein sequence ID" value="GEM01036.1"/>
    <property type="molecule type" value="Genomic_DNA"/>
</dbReference>
<dbReference type="Gene3D" id="3.40.50.2300">
    <property type="match status" value="2"/>
</dbReference>
<evidence type="ECO:0000256" key="2">
    <source>
        <dbReference type="ARBA" id="ARBA00023125"/>
    </source>
</evidence>
<dbReference type="InterPro" id="IPR028082">
    <property type="entry name" value="Peripla_BP_I"/>
</dbReference>
<dbReference type="CDD" id="cd01392">
    <property type="entry name" value="HTH_LacI"/>
    <property type="match status" value="1"/>
</dbReference>
<dbReference type="EMBL" id="FOXC01000004">
    <property type="protein sequence ID" value="SFP05177.1"/>
    <property type="molecule type" value="Genomic_DNA"/>
</dbReference>
<dbReference type="Proteomes" id="UP000321547">
    <property type="component" value="Unassembled WGS sequence"/>
</dbReference>
<dbReference type="GO" id="GO:0003700">
    <property type="term" value="F:DNA-binding transcription factor activity"/>
    <property type="evidence" value="ECO:0007669"/>
    <property type="project" value="TreeGrafter"/>
</dbReference>
<reference evidence="5 8" key="2">
    <citation type="submission" date="2019-07" db="EMBL/GenBank/DDBJ databases">
        <title>Whole genome shotgun sequence of Halolactibacillus halophilus NBRC 100868.</title>
        <authorList>
            <person name="Hosoyama A."/>
            <person name="Uohara A."/>
            <person name="Ohji S."/>
            <person name="Ichikawa N."/>
        </authorList>
    </citation>
    <scope>NUCLEOTIDE SEQUENCE [LARGE SCALE GENOMIC DNA]</scope>
    <source>
        <strain evidence="5 8">NBRC 100868</strain>
    </source>
</reference>
<dbReference type="Pfam" id="PF00356">
    <property type="entry name" value="LacI"/>
    <property type="match status" value="1"/>
</dbReference>
<organism evidence="6 7">
    <name type="scientific">Halolactibacillus halophilus</name>
    <dbReference type="NCBI Taxonomy" id="306540"/>
    <lineage>
        <taxon>Bacteria</taxon>
        <taxon>Bacillati</taxon>
        <taxon>Bacillota</taxon>
        <taxon>Bacilli</taxon>
        <taxon>Bacillales</taxon>
        <taxon>Bacillaceae</taxon>
        <taxon>Halolactibacillus</taxon>
    </lineage>
</organism>
<dbReference type="InterPro" id="IPR000843">
    <property type="entry name" value="HTH_LacI"/>
</dbReference>
<dbReference type="SUPFAM" id="SSF53822">
    <property type="entry name" value="Periplasmic binding protein-like I"/>
    <property type="match status" value="1"/>
</dbReference>
<protein>
    <submittedName>
        <fullName evidence="6">LacI family transcriptional regulator</fullName>
    </submittedName>
</protein>
<dbReference type="OrthoDB" id="9775106at2"/>
<dbReference type="RefSeq" id="WP_089830208.1">
    <property type="nucleotide sequence ID" value="NZ_BJWI01000004.1"/>
</dbReference>
<dbReference type="Proteomes" id="UP000242243">
    <property type="component" value="Unassembled WGS sequence"/>
</dbReference>
<reference evidence="6 7" key="1">
    <citation type="submission" date="2016-10" db="EMBL/GenBank/DDBJ databases">
        <authorList>
            <person name="de Groot N.N."/>
        </authorList>
    </citation>
    <scope>NUCLEOTIDE SEQUENCE [LARGE SCALE GENOMIC DNA]</scope>
    <source>
        <strain evidence="6 7">DSM 17073</strain>
    </source>
</reference>
<dbReference type="Pfam" id="PF13377">
    <property type="entry name" value="Peripla_BP_3"/>
    <property type="match status" value="1"/>
</dbReference>
<dbReference type="InterPro" id="IPR010982">
    <property type="entry name" value="Lambda_DNA-bd_dom_sf"/>
</dbReference>
<accession>A0A1I5M785</accession>
<dbReference type="AlphaFoldDB" id="A0A1I5M785"/>
<dbReference type="GO" id="GO:0000976">
    <property type="term" value="F:transcription cis-regulatory region binding"/>
    <property type="evidence" value="ECO:0007669"/>
    <property type="project" value="TreeGrafter"/>
</dbReference>
<dbReference type="PROSITE" id="PS00356">
    <property type="entry name" value="HTH_LACI_1"/>
    <property type="match status" value="1"/>
</dbReference>
<dbReference type="STRING" id="306540.SAMN05421839_10454"/>
<gene>
    <name evidence="5" type="ORF">HHA03_05680</name>
    <name evidence="6" type="ORF">SAMN05421839_10454</name>
</gene>
<dbReference type="PANTHER" id="PTHR30146">
    <property type="entry name" value="LACI-RELATED TRANSCRIPTIONAL REPRESSOR"/>
    <property type="match status" value="1"/>
</dbReference>
<keyword evidence="2" id="KW-0238">DNA-binding</keyword>
<dbReference type="PROSITE" id="PS50932">
    <property type="entry name" value="HTH_LACI_2"/>
    <property type="match status" value="1"/>
</dbReference>
<keyword evidence="1" id="KW-0805">Transcription regulation</keyword>
<name>A0A1I5M785_9BACI</name>
<proteinExistence type="predicted"/>
<evidence type="ECO:0000313" key="6">
    <source>
        <dbReference type="EMBL" id="SFP05177.1"/>
    </source>
</evidence>
<evidence type="ECO:0000313" key="5">
    <source>
        <dbReference type="EMBL" id="GEM01036.1"/>
    </source>
</evidence>
<keyword evidence="3" id="KW-0804">Transcription</keyword>
<evidence type="ECO:0000313" key="7">
    <source>
        <dbReference type="Proteomes" id="UP000242243"/>
    </source>
</evidence>
<dbReference type="PANTHER" id="PTHR30146:SF109">
    <property type="entry name" value="HTH-TYPE TRANSCRIPTIONAL REGULATOR GALS"/>
    <property type="match status" value="1"/>
</dbReference>
<dbReference type="InterPro" id="IPR046335">
    <property type="entry name" value="LacI/GalR-like_sensor"/>
</dbReference>
<evidence type="ECO:0000313" key="8">
    <source>
        <dbReference type="Proteomes" id="UP000321547"/>
    </source>
</evidence>
<sequence length="323" mass="35931">MLTTLKDVAKLANVGVSTASYALNGNKLIKESTRKKVLQAANELGYHPNGNAKNLKRSKNDMIGLFISGFTGPFFNQLLEGIQDVVVSHGYELVVCASNERHRMLTERLVDGAIILNYHIESELLKTVASEKMPLIVLDREIDHPHIYKALLPNDKGIKQALKHLEDKGHKDIGFIAGSTDSYDGETRLSAFKHYIKEHNFTTEQSAILRADFTEASGYETMKTFLKNNHHYPTAFIAANDEMAMGAIRAIKEEGLSVPTDIAVVGFDDIIIAQYLQPSITTVRVHKKQWGEQVAEAMLNILKGANADLILQPTMELIEREST</sequence>
<evidence type="ECO:0000256" key="1">
    <source>
        <dbReference type="ARBA" id="ARBA00023015"/>
    </source>
</evidence>
<feature type="domain" description="HTH lacI-type" evidence="4">
    <location>
        <begin position="3"/>
        <end position="57"/>
    </location>
</feature>